<reference evidence="1" key="1">
    <citation type="submission" date="2022-01" db="EMBL/GenBank/DDBJ databases">
        <title>Colwellia maritima, isolated from seawater.</title>
        <authorList>
            <person name="Kristyanto S."/>
            <person name="Jung J."/>
            <person name="Jeon C.O."/>
        </authorList>
    </citation>
    <scope>NUCLEOTIDE SEQUENCE</scope>
    <source>
        <strain evidence="1">MSW7</strain>
    </source>
</reference>
<organism evidence="1 2">
    <name type="scientific">Colwellia maritima</name>
    <dbReference type="NCBI Taxonomy" id="2912588"/>
    <lineage>
        <taxon>Bacteria</taxon>
        <taxon>Pseudomonadati</taxon>
        <taxon>Pseudomonadota</taxon>
        <taxon>Gammaproteobacteria</taxon>
        <taxon>Alteromonadales</taxon>
        <taxon>Colwelliaceae</taxon>
        <taxon>Colwellia</taxon>
    </lineage>
</organism>
<evidence type="ECO:0000313" key="1">
    <source>
        <dbReference type="EMBL" id="MCI2286080.1"/>
    </source>
</evidence>
<dbReference type="RefSeq" id="WP_242289274.1">
    <property type="nucleotide sequence ID" value="NZ_JAKKSL010000007.1"/>
</dbReference>
<sequence>MNNKAYVIKQLKTLKKNIGKQGQSGLEARIAFFCVAIVSGLKEALNSYELFDKHNLGERDLCTCFEMHDGDEVVHGIISQAKKNPLLDRMIKREYGEEFFKGHVDIQ</sequence>
<accession>A0ABS9X7K0</accession>
<dbReference type="Proteomes" id="UP001139646">
    <property type="component" value="Unassembled WGS sequence"/>
</dbReference>
<evidence type="ECO:0000313" key="2">
    <source>
        <dbReference type="Proteomes" id="UP001139646"/>
    </source>
</evidence>
<protein>
    <submittedName>
        <fullName evidence="1">Uncharacterized protein</fullName>
    </submittedName>
</protein>
<comment type="caution">
    <text evidence="1">The sequence shown here is derived from an EMBL/GenBank/DDBJ whole genome shotgun (WGS) entry which is preliminary data.</text>
</comment>
<dbReference type="EMBL" id="JAKKSL010000007">
    <property type="protein sequence ID" value="MCI2286080.1"/>
    <property type="molecule type" value="Genomic_DNA"/>
</dbReference>
<name>A0ABS9X7K0_9GAMM</name>
<keyword evidence="2" id="KW-1185">Reference proteome</keyword>
<gene>
    <name evidence="1" type="ORF">L3081_24980</name>
</gene>
<proteinExistence type="predicted"/>